<dbReference type="HOGENOM" id="CLU_167410_0_0_5"/>
<dbReference type="EMBL" id="CP002026">
    <property type="protein sequence ID" value="ADH87826.1"/>
    <property type="molecule type" value="Genomic_DNA"/>
</dbReference>
<dbReference type="Proteomes" id="UP000006633">
    <property type="component" value="Chromosome"/>
</dbReference>
<proteinExistence type="predicted"/>
<evidence type="ECO:0000313" key="2">
    <source>
        <dbReference type="Proteomes" id="UP000006633"/>
    </source>
</evidence>
<dbReference type="OrthoDB" id="5738159at2"/>
<dbReference type="KEGG" id="sno:Snov_0493"/>
<accession>D7A406</accession>
<organism evidence="1 2">
    <name type="scientific">Ancylobacter novellus (strain ATCC 8093 / DSM 506 / JCM 20403 / CCM 1077 / IAM 12100 / NBRC 12443 / NCIMB 10456)</name>
    <name type="common">Starkeya novella</name>
    <dbReference type="NCBI Taxonomy" id="639283"/>
    <lineage>
        <taxon>Bacteria</taxon>
        <taxon>Pseudomonadati</taxon>
        <taxon>Pseudomonadota</taxon>
        <taxon>Alphaproteobacteria</taxon>
        <taxon>Hyphomicrobiales</taxon>
        <taxon>Xanthobacteraceae</taxon>
        <taxon>Ancylobacter</taxon>
    </lineage>
</organism>
<sequence length="114" mass="12695">MSIDMEQLQRDILTAASGAAATDIGNLAGFSRSQLRKIAKQTEWIRAGRLAGDLDDELFRFHLDDLARLIDSFVRVLAALTIVMMERVWNAIVGVVWRTMETAIGAPIPLPFRP</sequence>
<reference evidence="1 2" key="1">
    <citation type="journal article" date="2012" name="Stand. Genomic Sci.">
        <title>Complete genome sequence of the facultatively chemolithoautotrophic and methylotrophic alpha Proteobacterium Starkeya novella type strain (ATCC 8093(T)).</title>
        <authorList>
            <person name="Kappler U."/>
            <person name="Davenport K."/>
            <person name="Beatson S."/>
            <person name="Lucas S."/>
            <person name="Lapidus A."/>
            <person name="Copeland A."/>
            <person name="Berry K.W."/>
            <person name="Glavina Del Rio T."/>
            <person name="Hammon N."/>
            <person name="Dalin E."/>
            <person name="Tice H."/>
            <person name="Pitluck S."/>
            <person name="Richardson P."/>
            <person name="Bruce D."/>
            <person name="Goodwin L.A."/>
            <person name="Han C."/>
            <person name="Tapia R."/>
            <person name="Detter J.C."/>
            <person name="Chang Y.J."/>
            <person name="Jeffries C.D."/>
            <person name="Land M."/>
            <person name="Hauser L."/>
            <person name="Kyrpides N.C."/>
            <person name="Goker M."/>
            <person name="Ivanova N."/>
            <person name="Klenk H.P."/>
            <person name="Woyke T."/>
        </authorList>
    </citation>
    <scope>NUCLEOTIDE SEQUENCE [LARGE SCALE GENOMIC DNA]</scope>
    <source>
        <strain evidence="2">ATCC 8093 / DSM 506 / JCM 20403 / CCM 1077 / IAM 12100 / NBRC 12443 / NCIMB 10456</strain>
    </source>
</reference>
<name>D7A406_ANCN5</name>
<dbReference type="RefSeq" id="WP_013165331.1">
    <property type="nucleotide sequence ID" value="NC_014217.1"/>
</dbReference>
<keyword evidence="2" id="KW-1185">Reference proteome</keyword>
<protein>
    <submittedName>
        <fullName evidence="1">Uncharacterized protein</fullName>
    </submittedName>
</protein>
<evidence type="ECO:0000313" key="1">
    <source>
        <dbReference type="EMBL" id="ADH87826.1"/>
    </source>
</evidence>
<dbReference type="eggNOG" id="ENOG5032ZBR">
    <property type="taxonomic scope" value="Bacteria"/>
</dbReference>
<dbReference type="AlphaFoldDB" id="D7A406"/>
<gene>
    <name evidence="1" type="ordered locus">Snov_0493</name>
</gene>